<name>A0A1D1V1G6_RAMVA</name>
<evidence type="ECO:0000313" key="1">
    <source>
        <dbReference type="EMBL" id="GAU95591.1"/>
    </source>
</evidence>
<dbReference type="EMBL" id="BDGG01000003">
    <property type="protein sequence ID" value="GAU95591.1"/>
    <property type="molecule type" value="Genomic_DNA"/>
</dbReference>
<reference evidence="1 2" key="1">
    <citation type="journal article" date="2016" name="Nat. Commun.">
        <title>Extremotolerant tardigrade genome and improved radiotolerance of human cultured cells by tardigrade-unique protein.</title>
        <authorList>
            <person name="Hashimoto T."/>
            <person name="Horikawa D.D."/>
            <person name="Saito Y."/>
            <person name="Kuwahara H."/>
            <person name="Kozuka-Hata H."/>
            <person name="Shin-I T."/>
            <person name="Minakuchi Y."/>
            <person name="Ohishi K."/>
            <person name="Motoyama A."/>
            <person name="Aizu T."/>
            <person name="Enomoto A."/>
            <person name="Kondo K."/>
            <person name="Tanaka S."/>
            <person name="Hara Y."/>
            <person name="Koshikawa S."/>
            <person name="Sagara H."/>
            <person name="Miura T."/>
            <person name="Yokobori S."/>
            <person name="Miyagawa K."/>
            <person name="Suzuki Y."/>
            <person name="Kubo T."/>
            <person name="Oyama M."/>
            <person name="Kohara Y."/>
            <person name="Fujiyama A."/>
            <person name="Arakawa K."/>
            <person name="Katayama T."/>
            <person name="Toyoda A."/>
            <person name="Kunieda T."/>
        </authorList>
    </citation>
    <scope>NUCLEOTIDE SEQUENCE [LARGE SCALE GENOMIC DNA]</scope>
    <source>
        <strain evidence="1 2">YOKOZUNA-1</strain>
    </source>
</reference>
<evidence type="ECO:0000313" key="2">
    <source>
        <dbReference type="Proteomes" id="UP000186922"/>
    </source>
</evidence>
<sequence length="72" mass="7873">MTGIEDLLISLSDQKRRAIKILARNQPYVDTSTRSPAGLRVRVDYATGIPMTDLQASWSFGSYAGITRSIAA</sequence>
<keyword evidence="2" id="KW-1185">Reference proteome</keyword>
<accession>A0A1D1V1G6</accession>
<organism evidence="1 2">
    <name type="scientific">Ramazzottius varieornatus</name>
    <name type="common">Water bear</name>
    <name type="synonym">Tardigrade</name>
    <dbReference type="NCBI Taxonomy" id="947166"/>
    <lineage>
        <taxon>Eukaryota</taxon>
        <taxon>Metazoa</taxon>
        <taxon>Ecdysozoa</taxon>
        <taxon>Tardigrada</taxon>
        <taxon>Eutardigrada</taxon>
        <taxon>Parachela</taxon>
        <taxon>Hypsibioidea</taxon>
        <taxon>Ramazzottiidae</taxon>
        <taxon>Ramazzottius</taxon>
    </lineage>
</organism>
<protein>
    <submittedName>
        <fullName evidence="1">Uncharacterized protein</fullName>
    </submittedName>
</protein>
<comment type="caution">
    <text evidence="1">The sequence shown here is derived from an EMBL/GenBank/DDBJ whole genome shotgun (WGS) entry which is preliminary data.</text>
</comment>
<dbReference type="AlphaFoldDB" id="A0A1D1V1G6"/>
<dbReference type="Proteomes" id="UP000186922">
    <property type="component" value="Unassembled WGS sequence"/>
</dbReference>
<proteinExistence type="predicted"/>
<gene>
    <name evidence="1" type="primary">RvY_07187-1</name>
    <name evidence="1" type="synonym">RvY_07187.1</name>
    <name evidence="1" type="ORF">RvY_07187</name>
</gene>